<evidence type="ECO:0008006" key="2">
    <source>
        <dbReference type="Google" id="ProtNLM"/>
    </source>
</evidence>
<dbReference type="SUPFAM" id="SSF52972">
    <property type="entry name" value="ITPase-like"/>
    <property type="match status" value="1"/>
</dbReference>
<feature type="non-terminal residue" evidence="1">
    <location>
        <position position="117"/>
    </location>
</feature>
<feature type="non-terminal residue" evidence="1">
    <location>
        <position position="1"/>
    </location>
</feature>
<dbReference type="GO" id="GO:0047429">
    <property type="term" value="F:nucleoside triphosphate diphosphatase activity"/>
    <property type="evidence" value="ECO:0007669"/>
    <property type="project" value="InterPro"/>
</dbReference>
<accession>A0A382XUY1</accession>
<dbReference type="Gene3D" id="3.90.950.10">
    <property type="match status" value="1"/>
</dbReference>
<proteinExistence type="predicted"/>
<dbReference type="GO" id="GO:0009143">
    <property type="term" value="P:nucleoside triphosphate catabolic process"/>
    <property type="evidence" value="ECO:0007669"/>
    <property type="project" value="InterPro"/>
</dbReference>
<sequence length="117" mass="13200">VKIKIVLATHNWDKCAEIEEILREMQLELLTLNKFPEIEEIIENGHTLLQNALIKALTVHKITNLPAMADDTGLEVDALNGKPGIYSARYAGENCSYSDNVNKLLQEMEKIPLIKRS</sequence>
<gene>
    <name evidence="1" type="ORF">METZ01_LOCUS427504</name>
</gene>
<evidence type="ECO:0000313" key="1">
    <source>
        <dbReference type="EMBL" id="SVD74650.1"/>
    </source>
</evidence>
<dbReference type="InterPro" id="IPR029001">
    <property type="entry name" value="ITPase-like_fam"/>
</dbReference>
<dbReference type="CDD" id="cd00515">
    <property type="entry name" value="HAM1"/>
    <property type="match status" value="1"/>
</dbReference>
<dbReference type="InterPro" id="IPR002637">
    <property type="entry name" value="RdgB/HAM1"/>
</dbReference>
<dbReference type="EMBL" id="UINC01170549">
    <property type="protein sequence ID" value="SVD74650.1"/>
    <property type="molecule type" value="Genomic_DNA"/>
</dbReference>
<dbReference type="Pfam" id="PF01725">
    <property type="entry name" value="Ham1p_like"/>
    <property type="match status" value="1"/>
</dbReference>
<protein>
    <recommendedName>
        <fullName evidence="2">Non-canonical purine NTP pyrophosphatase</fullName>
    </recommendedName>
</protein>
<reference evidence="1" key="1">
    <citation type="submission" date="2018-05" db="EMBL/GenBank/DDBJ databases">
        <authorList>
            <person name="Lanie J.A."/>
            <person name="Ng W.-L."/>
            <person name="Kazmierczak K.M."/>
            <person name="Andrzejewski T.M."/>
            <person name="Davidsen T.M."/>
            <person name="Wayne K.J."/>
            <person name="Tettelin H."/>
            <person name="Glass J.I."/>
            <person name="Rusch D."/>
            <person name="Podicherti R."/>
            <person name="Tsui H.-C.T."/>
            <person name="Winkler M.E."/>
        </authorList>
    </citation>
    <scope>NUCLEOTIDE SEQUENCE</scope>
</reference>
<name>A0A382XUY1_9ZZZZ</name>
<organism evidence="1">
    <name type="scientific">marine metagenome</name>
    <dbReference type="NCBI Taxonomy" id="408172"/>
    <lineage>
        <taxon>unclassified sequences</taxon>
        <taxon>metagenomes</taxon>
        <taxon>ecological metagenomes</taxon>
    </lineage>
</organism>
<dbReference type="AlphaFoldDB" id="A0A382XUY1"/>